<accession>A0A4Z2ETE0</accession>
<dbReference type="EMBL" id="SRLO01003269">
    <property type="protein sequence ID" value="TNN31644.1"/>
    <property type="molecule type" value="Genomic_DNA"/>
</dbReference>
<dbReference type="Proteomes" id="UP000314294">
    <property type="component" value="Unassembled WGS sequence"/>
</dbReference>
<gene>
    <name evidence="2" type="ORF">EYF80_058197</name>
</gene>
<protein>
    <submittedName>
        <fullName evidence="2">Uncharacterized protein</fullName>
    </submittedName>
</protein>
<keyword evidence="3" id="KW-1185">Reference proteome</keyword>
<feature type="region of interest" description="Disordered" evidence="1">
    <location>
        <begin position="66"/>
        <end position="101"/>
    </location>
</feature>
<evidence type="ECO:0000313" key="3">
    <source>
        <dbReference type="Proteomes" id="UP000314294"/>
    </source>
</evidence>
<dbReference type="AlphaFoldDB" id="A0A4Z2ETE0"/>
<reference evidence="2 3" key="1">
    <citation type="submission" date="2019-03" db="EMBL/GenBank/DDBJ databases">
        <title>First draft genome of Liparis tanakae, snailfish: a comprehensive survey of snailfish specific genes.</title>
        <authorList>
            <person name="Kim W."/>
            <person name="Song I."/>
            <person name="Jeong J.-H."/>
            <person name="Kim D."/>
            <person name="Kim S."/>
            <person name="Ryu S."/>
            <person name="Song J.Y."/>
            <person name="Lee S.K."/>
        </authorList>
    </citation>
    <scope>NUCLEOTIDE SEQUENCE [LARGE SCALE GENOMIC DNA]</scope>
    <source>
        <tissue evidence="2">Muscle</tissue>
    </source>
</reference>
<evidence type="ECO:0000313" key="2">
    <source>
        <dbReference type="EMBL" id="TNN31644.1"/>
    </source>
</evidence>
<name>A0A4Z2ETE0_9TELE</name>
<evidence type="ECO:0000256" key="1">
    <source>
        <dbReference type="SAM" id="MobiDB-lite"/>
    </source>
</evidence>
<proteinExistence type="predicted"/>
<comment type="caution">
    <text evidence="2">The sequence shown here is derived from an EMBL/GenBank/DDBJ whole genome shotgun (WGS) entry which is preliminary data.</text>
</comment>
<organism evidence="2 3">
    <name type="scientific">Liparis tanakae</name>
    <name type="common">Tanaka's snailfish</name>
    <dbReference type="NCBI Taxonomy" id="230148"/>
    <lineage>
        <taxon>Eukaryota</taxon>
        <taxon>Metazoa</taxon>
        <taxon>Chordata</taxon>
        <taxon>Craniata</taxon>
        <taxon>Vertebrata</taxon>
        <taxon>Euteleostomi</taxon>
        <taxon>Actinopterygii</taxon>
        <taxon>Neopterygii</taxon>
        <taxon>Teleostei</taxon>
        <taxon>Neoteleostei</taxon>
        <taxon>Acanthomorphata</taxon>
        <taxon>Eupercaria</taxon>
        <taxon>Perciformes</taxon>
        <taxon>Cottioidei</taxon>
        <taxon>Cottales</taxon>
        <taxon>Liparidae</taxon>
        <taxon>Liparis</taxon>
    </lineage>
</organism>
<sequence>MFEVSVRCGDPLSQGGVSLQGGVAKVLTLRSVLRYYGHGLSCVLQSRRCLLMCRAGQLAAEICRTSGEDEGDEDPLSVFPSDDVEAKTRGAPLQHHPPGNP</sequence>